<keyword evidence="4 8" id="KW-1133">Transmembrane helix</keyword>
<evidence type="ECO:0000259" key="9">
    <source>
        <dbReference type="PROSITE" id="PS50002"/>
    </source>
</evidence>
<dbReference type="Gene3D" id="2.30.30.40">
    <property type="entry name" value="SH3 Domains"/>
    <property type="match status" value="1"/>
</dbReference>
<protein>
    <recommendedName>
        <fullName evidence="9">SH3 domain-containing protein</fullName>
    </recommendedName>
</protein>
<evidence type="ECO:0000313" key="11">
    <source>
        <dbReference type="Proteomes" id="UP001265746"/>
    </source>
</evidence>
<dbReference type="SUPFAM" id="SSF50044">
    <property type="entry name" value="SH3-domain"/>
    <property type="match status" value="1"/>
</dbReference>
<reference evidence="10" key="1">
    <citation type="submission" date="2023-06" db="EMBL/GenBank/DDBJ databases">
        <authorList>
            <person name="Noh H."/>
        </authorList>
    </citation>
    <scope>NUCLEOTIDE SEQUENCE</scope>
    <source>
        <strain evidence="10">DUCC20226</strain>
    </source>
</reference>
<evidence type="ECO:0000256" key="5">
    <source>
        <dbReference type="ARBA" id="ARBA00023136"/>
    </source>
</evidence>
<dbReference type="Pfam" id="PF14604">
    <property type="entry name" value="SH3_9"/>
    <property type="match status" value="1"/>
</dbReference>
<evidence type="ECO:0000256" key="2">
    <source>
        <dbReference type="ARBA" id="ARBA00022443"/>
    </source>
</evidence>
<keyword evidence="5 8" id="KW-0472">Membrane</keyword>
<dbReference type="InterPro" id="IPR051694">
    <property type="entry name" value="Immunoregulatory_rcpt-like"/>
</dbReference>
<dbReference type="PROSITE" id="PS50002">
    <property type="entry name" value="SH3"/>
    <property type="match status" value="1"/>
</dbReference>
<dbReference type="AlphaFoldDB" id="A0AAD9SP54"/>
<feature type="region of interest" description="Disordered" evidence="7">
    <location>
        <begin position="322"/>
        <end position="366"/>
    </location>
</feature>
<feature type="compositionally biased region" description="Low complexity" evidence="7">
    <location>
        <begin position="111"/>
        <end position="122"/>
    </location>
</feature>
<feature type="compositionally biased region" description="Low complexity" evidence="7">
    <location>
        <begin position="395"/>
        <end position="406"/>
    </location>
</feature>
<dbReference type="InterPro" id="IPR035521">
    <property type="entry name" value="Fus1_SH3"/>
</dbReference>
<feature type="compositionally biased region" description="Polar residues" evidence="7">
    <location>
        <begin position="656"/>
        <end position="678"/>
    </location>
</feature>
<dbReference type="EMBL" id="JAUJFL010000001">
    <property type="protein sequence ID" value="KAK2613941.1"/>
    <property type="molecule type" value="Genomic_DNA"/>
</dbReference>
<comment type="caution">
    <text evidence="10">The sequence shown here is derived from an EMBL/GenBank/DDBJ whole genome shotgun (WGS) entry which is preliminary data.</text>
</comment>
<evidence type="ECO:0000256" key="7">
    <source>
        <dbReference type="SAM" id="MobiDB-lite"/>
    </source>
</evidence>
<feature type="region of interest" description="Disordered" evidence="7">
    <location>
        <begin position="233"/>
        <end position="261"/>
    </location>
</feature>
<evidence type="ECO:0000256" key="3">
    <source>
        <dbReference type="ARBA" id="ARBA00022692"/>
    </source>
</evidence>
<feature type="region of interest" description="Disordered" evidence="7">
    <location>
        <begin position="562"/>
        <end position="589"/>
    </location>
</feature>
<dbReference type="GO" id="GO:0016020">
    <property type="term" value="C:membrane"/>
    <property type="evidence" value="ECO:0007669"/>
    <property type="project" value="UniProtKB-SubCell"/>
</dbReference>
<dbReference type="Proteomes" id="UP001265746">
    <property type="component" value="Unassembled WGS sequence"/>
</dbReference>
<feature type="domain" description="SH3" evidence="9">
    <location>
        <begin position="508"/>
        <end position="569"/>
    </location>
</feature>
<name>A0AAD9SP54_PHOAM</name>
<dbReference type="InterPro" id="IPR036028">
    <property type="entry name" value="SH3-like_dom_sf"/>
</dbReference>
<dbReference type="CDD" id="cd11854">
    <property type="entry name" value="SH3_Fus1p"/>
    <property type="match status" value="1"/>
</dbReference>
<proteinExistence type="predicted"/>
<feature type="region of interest" description="Disordered" evidence="7">
    <location>
        <begin position="652"/>
        <end position="684"/>
    </location>
</feature>
<feature type="region of interest" description="Disordered" evidence="7">
    <location>
        <begin position="177"/>
        <end position="196"/>
    </location>
</feature>
<evidence type="ECO:0000256" key="8">
    <source>
        <dbReference type="SAM" id="Phobius"/>
    </source>
</evidence>
<feature type="region of interest" description="Disordered" evidence="7">
    <location>
        <begin position="447"/>
        <end position="482"/>
    </location>
</feature>
<feature type="transmembrane region" description="Helical" evidence="8">
    <location>
        <begin position="201"/>
        <end position="222"/>
    </location>
</feature>
<evidence type="ECO:0000256" key="4">
    <source>
        <dbReference type="ARBA" id="ARBA00022989"/>
    </source>
</evidence>
<comment type="subcellular location">
    <subcellularLocation>
        <location evidence="1">Membrane</location>
        <topology evidence="1">Single-pass membrane protein</topology>
    </subcellularLocation>
</comment>
<sequence length="772" mass="81179">MSIKRSHVHRRGRNDARDVDLELDLDQNKAPGNGEGGVLTLRKRVVTVYETKTPEGWLGGVLTTLERATITQVVQQTITATEGDEEATPTPAETTARQTVDAPVAKGTPLSSSSSSSSSTSTRIASDDDNSSSTLPTAIIASTVSEANSGGALALASETASSTSTLKSSTAAGATDASAASATQSGSSSSGSGSSDAATKAGIAIGVLAGIFVVLGLVYFMIARRKKQMREEQRLADDEKLNGPFGDHARAPPTPAKPPRLSLRPMTQLFLGAPAAAEKRASKGPQQNIAMVTSPTMKRAPGASAWERPMTGDSQNAHNPFGNHAETIQEEPPATPRHPASPMTPISEASMIPSPTFTPGLAPAPRASAITTDSAVLAPIVTHSPPLSPQPPQQGLPAGAVPAPLQMNPAGNTAPTPAVPEATSVSAAAAAGAAGAVAGGAAAAGLQRKQSVRKDNTPAPLDLTLPPKLGPVPPSPAGTEFSVHEVESGQAQEPSAGAAAIAAAGGPADSAVHRVQLDFKPTMDDEMELRVGQVVRLLHEYDDGWALCIRLDRSQQGVVPRTCLSTRPVKPRPPQQGPRGPPVNPQGRPRVNVVPALIIPPVTDRWVLLAVHLIRLHLELEALDLCGRWALRWALPAVQVLLVPWDRRWDQDPAPSHQQGNDLSHQQGSDLSHQQGSDLSRRVGSDLNPQVARAGDQVLLDRLVCSRNTDPALMVHRKILLKVRHKERSKGSQCLVRHIERTLRAAHRRQRKSLDHLVGKIAGAGVIYEFGR</sequence>
<dbReference type="SMART" id="SM00326">
    <property type="entry name" value="SH3"/>
    <property type="match status" value="1"/>
</dbReference>
<feature type="region of interest" description="Disordered" evidence="7">
    <location>
        <begin position="80"/>
        <end position="132"/>
    </location>
</feature>
<feature type="region of interest" description="Disordered" evidence="7">
    <location>
        <begin position="381"/>
        <end position="419"/>
    </location>
</feature>
<organism evidence="10 11">
    <name type="scientific">Phomopsis amygdali</name>
    <name type="common">Fusicoccum amygdali</name>
    <dbReference type="NCBI Taxonomy" id="1214568"/>
    <lineage>
        <taxon>Eukaryota</taxon>
        <taxon>Fungi</taxon>
        <taxon>Dikarya</taxon>
        <taxon>Ascomycota</taxon>
        <taxon>Pezizomycotina</taxon>
        <taxon>Sordariomycetes</taxon>
        <taxon>Sordariomycetidae</taxon>
        <taxon>Diaporthales</taxon>
        <taxon>Diaporthaceae</taxon>
        <taxon>Diaporthe</taxon>
    </lineage>
</organism>
<gene>
    <name evidence="10" type="ORF">N8I77_000808</name>
</gene>
<keyword evidence="3 8" id="KW-0812">Transmembrane</keyword>
<evidence type="ECO:0000256" key="6">
    <source>
        <dbReference type="PROSITE-ProRule" id="PRU00192"/>
    </source>
</evidence>
<evidence type="ECO:0000256" key="1">
    <source>
        <dbReference type="ARBA" id="ARBA00004167"/>
    </source>
</evidence>
<evidence type="ECO:0000313" key="10">
    <source>
        <dbReference type="EMBL" id="KAK2613941.1"/>
    </source>
</evidence>
<dbReference type="GO" id="GO:0071944">
    <property type="term" value="C:cell periphery"/>
    <property type="evidence" value="ECO:0007669"/>
    <property type="project" value="UniProtKB-ARBA"/>
</dbReference>
<keyword evidence="11" id="KW-1185">Reference proteome</keyword>
<accession>A0AAD9SP54</accession>
<feature type="compositionally biased region" description="Pro residues" evidence="7">
    <location>
        <begin position="571"/>
        <end position="584"/>
    </location>
</feature>
<keyword evidence="2 6" id="KW-0728">SH3 domain</keyword>
<dbReference type="PANTHER" id="PTHR15549">
    <property type="entry name" value="PAIRED IMMUNOGLOBULIN-LIKE TYPE 2 RECEPTOR"/>
    <property type="match status" value="1"/>
</dbReference>
<dbReference type="InterPro" id="IPR001452">
    <property type="entry name" value="SH3_domain"/>
</dbReference>